<dbReference type="InterPro" id="IPR029055">
    <property type="entry name" value="Ntn_hydrolases_N"/>
</dbReference>
<keyword evidence="8" id="KW-1185">Reference proteome</keyword>
<dbReference type="AlphaFoldDB" id="A0A7C9HUX9"/>
<dbReference type="GO" id="GO:0046872">
    <property type="term" value="F:metal ion binding"/>
    <property type="evidence" value="ECO:0007669"/>
    <property type="project" value="UniProtKB-KW"/>
</dbReference>
<dbReference type="EMBL" id="WOXT01000004">
    <property type="protein sequence ID" value="MUV15291.1"/>
    <property type="molecule type" value="Genomic_DNA"/>
</dbReference>
<dbReference type="Gene3D" id="1.10.1400.10">
    <property type="match status" value="1"/>
</dbReference>
<dbReference type="InterPro" id="IPR043146">
    <property type="entry name" value="Penicillin_amidase_N_B-knob"/>
</dbReference>
<proteinExistence type="inferred from homology"/>
<name>A0A7C9HUX9_9GAMM</name>
<dbReference type="InterPro" id="IPR023343">
    <property type="entry name" value="Penicillin_amidase_dom1"/>
</dbReference>
<keyword evidence="6" id="KW-0479">Metal-binding</keyword>
<dbReference type="Gene3D" id="2.30.120.10">
    <property type="match status" value="1"/>
</dbReference>
<keyword evidence="2" id="KW-0378">Hydrolase</keyword>
<comment type="caution">
    <text evidence="7">The sequence shown here is derived from an EMBL/GenBank/DDBJ whole genome shotgun (WGS) entry which is preliminary data.</text>
</comment>
<evidence type="ECO:0000256" key="6">
    <source>
        <dbReference type="PIRSR" id="PIRSR001227-2"/>
    </source>
</evidence>
<dbReference type="PANTHER" id="PTHR34218">
    <property type="entry name" value="PEPTIDASE S45 PENICILLIN AMIDASE"/>
    <property type="match status" value="1"/>
</dbReference>
<evidence type="ECO:0000313" key="7">
    <source>
        <dbReference type="EMBL" id="MUV15291.1"/>
    </source>
</evidence>
<evidence type="ECO:0000256" key="1">
    <source>
        <dbReference type="ARBA" id="ARBA00006586"/>
    </source>
</evidence>
<dbReference type="InterPro" id="IPR014395">
    <property type="entry name" value="Pen/GL7ACA/AHL_acylase"/>
</dbReference>
<evidence type="ECO:0000256" key="3">
    <source>
        <dbReference type="ARBA" id="ARBA00023145"/>
    </source>
</evidence>
<feature type="active site" description="Nucleophile" evidence="5">
    <location>
        <position position="257"/>
    </location>
</feature>
<evidence type="ECO:0000256" key="4">
    <source>
        <dbReference type="ARBA" id="ARBA00038735"/>
    </source>
</evidence>
<dbReference type="Pfam" id="PF01804">
    <property type="entry name" value="Penicil_amidase"/>
    <property type="match status" value="1"/>
</dbReference>
<keyword evidence="6" id="KW-0106">Calcium</keyword>
<dbReference type="InterPro" id="IPR002692">
    <property type="entry name" value="S45"/>
</dbReference>
<dbReference type="GO" id="GO:0017000">
    <property type="term" value="P:antibiotic biosynthetic process"/>
    <property type="evidence" value="ECO:0007669"/>
    <property type="project" value="InterPro"/>
</dbReference>
<keyword evidence="3" id="KW-0865">Zymogen</keyword>
<dbReference type="InterPro" id="IPR043147">
    <property type="entry name" value="Penicillin_amidase_A-knob"/>
</dbReference>
<comment type="subunit">
    <text evidence="4">Heterodimer of an alpha subunit and a beta subunit processed from the same precursor.</text>
</comment>
<dbReference type="GO" id="GO:0016811">
    <property type="term" value="F:hydrolase activity, acting on carbon-nitrogen (but not peptide) bonds, in linear amides"/>
    <property type="evidence" value="ECO:0007669"/>
    <property type="project" value="InterPro"/>
</dbReference>
<evidence type="ECO:0000256" key="5">
    <source>
        <dbReference type="PIRSR" id="PIRSR001227-1"/>
    </source>
</evidence>
<reference evidence="7 8" key="1">
    <citation type="submission" date="2019-12" db="EMBL/GenBank/DDBJ databases">
        <authorList>
            <person name="Xu J."/>
        </authorList>
    </citation>
    <scope>NUCLEOTIDE SEQUENCE [LARGE SCALE GENOMIC DNA]</scope>
    <source>
        <strain evidence="7 8">HX-5-24</strain>
    </source>
</reference>
<accession>A0A7C9HUX9</accession>
<protein>
    <submittedName>
        <fullName evidence="7">Penicillin acylase family protein</fullName>
    </submittedName>
</protein>
<dbReference type="RefSeq" id="WP_156642828.1">
    <property type="nucleotide sequence ID" value="NZ_WOXT01000004.1"/>
</dbReference>
<sequence>MRRWMIRIGLGLLGLLLIALFALWLAMRASLPKLEGTQSLPGLSAPVTIQRDALGVVTINAANETDALRALGYVHAQERFFEMDLMRRSAAGELSGLFGEIALGVDKAARSHRMRARVQERLNEIAGDRRAQLEAYTQGVNAGLDALSARPWAYLVLRQHPKPWRAEDTPLVGYAMYFDLQDAGNKRELALWKLQSHVPPALYALLTHDGSSWDAPLTGPPTGDAKLPGPDALNLRDLPVPFLAAIPSLPDPPAIGSNNFAVSGDATRDGRAILANDMHLALRAPNIWFRTRLRYPDARAEAGRVDLNGVTLPGMPAIVVGSNGHVAWGFTNGYIDAADWGRLVKCGEARYRIKGACVPLQVHRERIEVAGGSAVDINVEESPWGPVLDEAENGDALALRWSAHLPGSLRLAFMDMAYATDVDDALRRASRAAIPAQNLLIAGKRDIAWRVIGPLPQRAAGCDAPMPDAGTCAPWGLRLDASPVVARPTSARLWSANARTIQDRPGAARLYDGNFWLGVRAHRIRSDLFERPQFDERALLEIQTDDRAVFLYRWWQLMQAQAKTDGTPALHALADASRTWEGRAMPSSVSFRIVKAWRRAVLDRLADGLTAPAQAELGQDFVMPQMPQLEGVAWPLVTQRPMHLLPRRYKTWTALFEDAAKEVRADLEGEGELAERTWGEANAARICHPLARALFFARKLLCMPADPLSGDATTPRAQSPDNGASERMVVSPGHEADGIFHMPGGQSGHPLSPYWGAGHDDWVQGRPTPFLPGPTEHTLTLN</sequence>
<dbReference type="Proteomes" id="UP000479692">
    <property type="component" value="Unassembled WGS sequence"/>
</dbReference>
<feature type="binding site" evidence="6">
    <location>
        <position position="188"/>
    </location>
    <ligand>
        <name>Ca(2+)</name>
        <dbReference type="ChEBI" id="CHEBI:29108"/>
    </ligand>
</feature>
<evidence type="ECO:0000313" key="8">
    <source>
        <dbReference type="Proteomes" id="UP000479692"/>
    </source>
</evidence>
<evidence type="ECO:0000256" key="2">
    <source>
        <dbReference type="ARBA" id="ARBA00022801"/>
    </source>
</evidence>
<organism evidence="7 8">
    <name type="scientific">Noviluteimonas gilva</name>
    <dbReference type="NCBI Taxonomy" id="2682097"/>
    <lineage>
        <taxon>Bacteria</taxon>
        <taxon>Pseudomonadati</taxon>
        <taxon>Pseudomonadota</taxon>
        <taxon>Gammaproteobacteria</taxon>
        <taxon>Lysobacterales</taxon>
        <taxon>Lysobacteraceae</taxon>
        <taxon>Noviluteimonas</taxon>
    </lineage>
</organism>
<dbReference type="PANTHER" id="PTHR34218:SF4">
    <property type="entry name" value="ACYL-HOMOSERINE LACTONE ACYLASE QUIP"/>
    <property type="match status" value="1"/>
</dbReference>
<dbReference type="CDD" id="cd03747">
    <property type="entry name" value="Ntn_PGA_like"/>
    <property type="match status" value="1"/>
</dbReference>
<dbReference type="Gene3D" id="1.10.439.10">
    <property type="entry name" value="Penicillin Amidohydrolase, domain 1"/>
    <property type="match status" value="1"/>
</dbReference>
<comment type="cofactor">
    <cofactor evidence="6">
        <name>Ca(2+)</name>
        <dbReference type="ChEBI" id="CHEBI:29108"/>
    </cofactor>
    <text evidence="6">Binds 1 Ca(2+) ion per dimer.</text>
</comment>
<dbReference type="Gene3D" id="3.60.20.10">
    <property type="entry name" value="Glutamine Phosphoribosylpyrophosphate, subunit 1, domain 1"/>
    <property type="match status" value="1"/>
</dbReference>
<comment type="similarity">
    <text evidence="1">Belongs to the peptidase S45 family.</text>
</comment>
<feature type="binding site" evidence="6">
    <location>
        <position position="339"/>
    </location>
    <ligand>
        <name>Ca(2+)</name>
        <dbReference type="ChEBI" id="CHEBI:29108"/>
    </ligand>
</feature>
<dbReference type="PIRSF" id="PIRSF001227">
    <property type="entry name" value="Pen_acylase"/>
    <property type="match status" value="1"/>
</dbReference>
<feature type="binding site" evidence="6">
    <location>
        <position position="336"/>
    </location>
    <ligand>
        <name>Ca(2+)</name>
        <dbReference type="ChEBI" id="CHEBI:29108"/>
    </ligand>
</feature>
<gene>
    <name evidence="7" type="ORF">GN331_13885</name>
</gene>
<dbReference type="SUPFAM" id="SSF56235">
    <property type="entry name" value="N-terminal nucleophile aminohydrolases (Ntn hydrolases)"/>
    <property type="match status" value="1"/>
</dbReference>